<proteinExistence type="predicted"/>
<keyword evidence="2" id="KW-1185">Reference proteome</keyword>
<evidence type="ECO:0000313" key="3">
    <source>
        <dbReference type="WBParaSite" id="SRDH1_74330.1"/>
    </source>
</evidence>
<feature type="region of interest" description="Disordered" evidence="1">
    <location>
        <begin position="1"/>
        <end position="27"/>
    </location>
</feature>
<reference evidence="3" key="2">
    <citation type="submission" date="2023-11" db="UniProtKB">
        <authorList>
            <consortium name="WormBaseParasite"/>
        </authorList>
    </citation>
    <scope>IDENTIFICATION</scope>
</reference>
<dbReference type="Proteomes" id="UP000050792">
    <property type="component" value="Unassembled WGS sequence"/>
</dbReference>
<dbReference type="AlphaFoldDB" id="A0AA85G1K9"/>
<evidence type="ECO:0000256" key="1">
    <source>
        <dbReference type="SAM" id="MobiDB-lite"/>
    </source>
</evidence>
<accession>A0AA85G1K9</accession>
<name>A0AA85G1K9_9TREM</name>
<sequence>MRNSPSLSGLGTGSGPRGDTGEVIPVQRTDNSDRQLQLCLDNRLFLGNTSFRHKERYCLTWRPSESNQRWTQVDHIVISHRWRGSTEDCRSFWSTCLDSVDALIRERICLCLTGT</sequence>
<reference evidence="2" key="1">
    <citation type="submission" date="2022-06" db="EMBL/GenBank/DDBJ databases">
        <authorList>
            <person name="Berger JAMES D."/>
            <person name="Berger JAMES D."/>
        </authorList>
    </citation>
    <scope>NUCLEOTIDE SEQUENCE [LARGE SCALE GENOMIC DNA]</scope>
</reference>
<dbReference type="WBParaSite" id="SRDH1_74330.1">
    <property type="protein sequence ID" value="SRDH1_74330.1"/>
    <property type="gene ID" value="SRDH1_74330"/>
</dbReference>
<organism evidence="2 3">
    <name type="scientific">Schistosoma rodhaini</name>
    <dbReference type="NCBI Taxonomy" id="6188"/>
    <lineage>
        <taxon>Eukaryota</taxon>
        <taxon>Metazoa</taxon>
        <taxon>Spiralia</taxon>
        <taxon>Lophotrochozoa</taxon>
        <taxon>Platyhelminthes</taxon>
        <taxon>Trematoda</taxon>
        <taxon>Digenea</taxon>
        <taxon>Strigeidida</taxon>
        <taxon>Schistosomatoidea</taxon>
        <taxon>Schistosomatidae</taxon>
        <taxon>Schistosoma</taxon>
    </lineage>
</organism>
<protein>
    <submittedName>
        <fullName evidence="3">Uncharacterized protein</fullName>
    </submittedName>
</protein>
<evidence type="ECO:0000313" key="2">
    <source>
        <dbReference type="Proteomes" id="UP000050792"/>
    </source>
</evidence>